<keyword evidence="1" id="KW-0547">Nucleotide-binding</keyword>
<dbReference type="PROSITE" id="PS50893">
    <property type="entry name" value="ABC_TRANSPORTER_2"/>
    <property type="match status" value="1"/>
</dbReference>
<dbReference type="Pfam" id="PF00005">
    <property type="entry name" value="ABC_tran"/>
    <property type="match status" value="1"/>
</dbReference>
<feature type="domain" description="ABC transporter" evidence="3">
    <location>
        <begin position="43"/>
        <end position="252"/>
    </location>
</feature>
<dbReference type="Gene3D" id="3.40.50.300">
    <property type="entry name" value="P-loop containing nucleotide triphosphate hydrolases"/>
    <property type="match status" value="1"/>
</dbReference>
<dbReference type="PANTHER" id="PTHR24220">
    <property type="entry name" value="IMPORT ATP-BINDING PROTEIN"/>
    <property type="match status" value="1"/>
</dbReference>
<dbReference type="SUPFAM" id="SSF52540">
    <property type="entry name" value="P-loop containing nucleoside triphosphate hydrolases"/>
    <property type="match status" value="1"/>
</dbReference>
<dbReference type="InterPro" id="IPR027417">
    <property type="entry name" value="P-loop_NTPase"/>
</dbReference>
<evidence type="ECO:0000259" key="3">
    <source>
        <dbReference type="PROSITE" id="PS50893"/>
    </source>
</evidence>
<dbReference type="GO" id="GO:0005524">
    <property type="term" value="F:ATP binding"/>
    <property type="evidence" value="ECO:0007669"/>
    <property type="project" value="UniProtKB-KW"/>
</dbReference>
<evidence type="ECO:0000256" key="1">
    <source>
        <dbReference type="ARBA" id="ARBA00022741"/>
    </source>
</evidence>
<keyword evidence="2 4" id="KW-0067">ATP-binding</keyword>
<dbReference type="InterPro" id="IPR003593">
    <property type="entry name" value="AAA+_ATPase"/>
</dbReference>
<accession>A0ABY0IHW9</accession>
<dbReference type="SMART" id="SM00382">
    <property type="entry name" value="AAA"/>
    <property type="match status" value="1"/>
</dbReference>
<organism evidence="4 5">
    <name type="scientific">Halobacteriovorax vibrionivorans</name>
    <dbReference type="NCBI Taxonomy" id="2152716"/>
    <lineage>
        <taxon>Bacteria</taxon>
        <taxon>Pseudomonadati</taxon>
        <taxon>Bdellovibrionota</taxon>
        <taxon>Bacteriovoracia</taxon>
        <taxon>Bacteriovoracales</taxon>
        <taxon>Halobacteriovoraceae</taxon>
        <taxon>Halobacteriovorax</taxon>
    </lineage>
</organism>
<gene>
    <name evidence="4" type="ORF">DAY19_01860</name>
</gene>
<dbReference type="Proteomes" id="UP000443582">
    <property type="component" value="Unassembled WGS sequence"/>
</dbReference>
<name>A0ABY0IHW9_9BACT</name>
<evidence type="ECO:0000313" key="5">
    <source>
        <dbReference type="Proteomes" id="UP000443582"/>
    </source>
</evidence>
<proteinExistence type="predicted"/>
<sequence>MPTFKLGRFEYYNEGLISMISSSYANQTHQLFGNQNLSTNMCFNLENVTVDFGGIKAISSINLQIRKGEIVFVTGASGAGKTTLLNVLAGNIAPTSGNIKIDDRVFTTQVFQDLRLVEHMSLLENLQYSFDPSVYRSKKEFESDLNELVKILGIKNRIKLKAKDANGGLRQKVAIIRALLSKPDVFIADEPSSSLDFDNTKRLFDLLNIYNSKRGTTIIWASHNRELVQRFTGRIIHLDNSRLIHSGHACFI</sequence>
<evidence type="ECO:0000256" key="2">
    <source>
        <dbReference type="ARBA" id="ARBA00022840"/>
    </source>
</evidence>
<dbReference type="EMBL" id="QDKL01000001">
    <property type="protein sequence ID" value="RZF22540.1"/>
    <property type="molecule type" value="Genomic_DNA"/>
</dbReference>
<evidence type="ECO:0000313" key="4">
    <source>
        <dbReference type="EMBL" id="RZF22540.1"/>
    </source>
</evidence>
<dbReference type="InterPro" id="IPR015854">
    <property type="entry name" value="ABC_transpr_LolD-like"/>
</dbReference>
<dbReference type="PANTHER" id="PTHR24220:SF659">
    <property type="entry name" value="TRANSPORTER, PUTATIVE-RELATED"/>
    <property type="match status" value="1"/>
</dbReference>
<protein>
    <submittedName>
        <fullName evidence="4">ATP-binding cassette domain-containing protein</fullName>
    </submittedName>
</protein>
<reference evidence="5" key="1">
    <citation type="journal article" date="2019" name="Int. J. Syst. Evol. Microbiol.">
        <title>Halobacteriovorax valvorus sp. nov., a novel prokaryotic predator isolated from coastal seawater of China.</title>
        <authorList>
            <person name="Chen M.-X."/>
        </authorList>
    </citation>
    <scope>NUCLEOTIDE SEQUENCE [LARGE SCALE GENOMIC DNA]</scope>
    <source>
        <strain evidence="5">BL9</strain>
    </source>
</reference>
<keyword evidence="5" id="KW-1185">Reference proteome</keyword>
<comment type="caution">
    <text evidence="4">The sequence shown here is derived from an EMBL/GenBank/DDBJ whole genome shotgun (WGS) entry which is preliminary data.</text>
</comment>
<dbReference type="InterPro" id="IPR003439">
    <property type="entry name" value="ABC_transporter-like_ATP-bd"/>
</dbReference>